<dbReference type="GO" id="GO:1902201">
    <property type="term" value="P:negative regulation of bacterial-type flagellum-dependent cell motility"/>
    <property type="evidence" value="ECO:0007669"/>
    <property type="project" value="TreeGrafter"/>
</dbReference>
<sequence>MLIAALACAALVSIALIGLSWPRRDDAEVSAFMLLALGTALWSGARLMEVVTFDMPVRVGWAKVAYLGIMMVPAAWLRLVLGLTRPELNALPVVRVGWVVALLVAAAFLGLVATNELHHLVWLDARFVVIDGVQRAVFAHGPVFWVGTAYNYVLLAMSLVLLTLPASETVNALYAHAATRTQVRLALVVGQLLPLVAHLAYLQRWTTALGGDLTPATFAISTALLGWIVLRPRLRDTAAYARGKIIEAMRDGCIVLARDGTIASINAAARYLLPTARLHALPPDVLNVPSILREFERTRLPNRHQVWLHDTGRTLEITLEGLIDARGRHTGVFLLLRDVTVEQLQRAGMASAQDALRGELQRTQAKLSLLENDVNRDSLTHLFNRRFFETQAPRLLDHARRDSRPVTLALFDIDCFKQYNDTYGHLQGDDCLRMVADTLGMACRHPDDFIARVGGEEFIAMLFDLSLDDARSAVARVVATVAERARPHAASVVAPYVTLSAGAVTVTPDGERLDALFEHADTALYEAKRNGRNTLRFHHAAPGLRSVVGGD</sequence>
<dbReference type="InterPro" id="IPR043128">
    <property type="entry name" value="Rev_trsase/Diguanyl_cyclase"/>
</dbReference>
<dbReference type="STRING" id="190721.ACS15_5645"/>
<dbReference type="Pfam" id="PF00990">
    <property type="entry name" value="GGDEF"/>
    <property type="match status" value="1"/>
</dbReference>
<dbReference type="CDD" id="cd01949">
    <property type="entry name" value="GGDEF"/>
    <property type="match status" value="1"/>
</dbReference>
<dbReference type="GeneID" id="61529497"/>
<evidence type="ECO:0000313" key="3">
    <source>
        <dbReference type="EMBL" id="ANJ76226.1"/>
    </source>
</evidence>
<dbReference type="Pfam" id="PF16927">
    <property type="entry name" value="HisKA_7TM"/>
    <property type="match status" value="1"/>
</dbReference>
<reference evidence="4" key="1">
    <citation type="submission" date="2016-06" db="EMBL/GenBank/DDBJ databases">
        <authorList>
            <person name="Xu Y."/>
            <person name="Nagy A."/>
            <person name="Yan X."/>
            <person name="Kim S.W."/>
            <person name="Haley B."/>
            <person name="Liu N.T."/>
            <person name="Nou X."/>
        </authorList>
    </citation>
    <scope>NUCLEOTIDE SEQUENCE [LARGE SCALE GENOMIC DNA]</scope>
    <source>
        <strain evidence="4">ATCC 49129</strain>
    </source>
</reference>
<evidence type="ECO:0000313" key="4">
    <source>
        <dbReference type="Proteomes" id="UP000078572"/>
    </source>
</evidence>
<accession>A0A192A7I8</accession>
<protein>
    <recommendedName>
        <fullName evidence="1">diguanylate cyclase</fullName>
        <ecNumber evidence="1">2.7.7.65</ecNumber>
    </recommendedName>
</protein>
<dbReference type="InterPro" id="IPR029787">
    <property type="entry name" value="Nucleotide_cyclase"/>
</dbReference>
<proteinExistence type="predicted"/>
<dbReference type="NCBIfam" id="TIGR00254">
    <property type="entry name" value="GGDEF"/>
    <property type="match status" value="1"/>
</dbReference>
<dbReference type="AlphaFoldDB" id="A0A192A7I8"/>
<dbReference type="InterPro" id="IPR050469">
    <property type="entry name" value="Diguanylate_Cyclase"/>
</dbReference>
<comment type="catalytic activity">
    <reaction evidence="2">
        <text>2 GTP = 3',3'-c-di-GMP + 2 diphosphate</text>
        <dbReference type="Rhea" id="RHEA:24898"/>
        <dbReference type="ChEBI" id="CHEBI:33019"/>
        <dbReference type="ChEBI" id="CHEBI:37565"/>
        <dbReference type="ChEBI" id="CHEBI:58805"/>
        <dbReference type="EC" id="2.7.7.65"/>
    </reaction>
</comment>
<dbReference type="GO" id="GO:0043709">
    <property type="term" value="P:cell adhesion involved in single-species biofilm formation"/>
    <property type="evidence" value="ECO:0007669"/>
    <property type="project" value="TreeGrafter"/>
</dbReference>
<dbReference type="SMART" id="SM00267">
    <property type="entry name" value="GGDEF"/>
    <property type="match status" value="1"/>
</dbReference>
<organism evidence="3 4">
    <name type="scientific">Ralstonia insidiosa</name>
    <dbReference type="NCBI Taxonomy" id="190721"/>
    <lineage>
        <taxon>Bacteria</taxon>
        <taxon>Pseudomonadati</taxon>
        <taxon>Pseudomonadota</taxon>
        <taxon>Betaproteobacteria</taxon>
        <taxon>Burkholderiales</taxon>
        <taxon>Burkholderiaceae</taxon>
        <taxon>Ralstonia</taxon>
    </lineage>
</organism>
<evidence type="ECO:0000256" key="1">
    <source>
        <dbReference type="ARBA" id="ARBA00012528"/>
    </source>
</evidence>
<dbReference type="EMBL" id="CP016023">
    <property type="protein sequence ID" value="ANJ76226.1"/>
    <property type="molecule type" value="Genomic_DNA"/>
</dbReference>
<dbReference type="InterPro" id="IPR031621">
    <property type="entry name" value="HisKA_7TM"/>
</dbReference>
<dbReference type="OrthoDB" id="9813903at2"/>
<dbReference type="FunFam" id="3.30.70.270:FF:000001">
    <property type="entry name" value="Diguanylate cyclase domain protein"/>
    <property type="match status" value="1"/>
</dbReference>
<dbReference type="GO" id="GO:0005886">
    <property type="term" value="C:plasma membrane"/>
    <property type="evidence" value="ECO:0007669"/>
    <property type="project" value="TreeGrafter"/>
</dbReference>
<dbReference type="EC" id="2.7.7.65" evidence="1"/>
<name>A0A192A7I8_9RALS</name>
<gene>
    <name evidence="3" type="ORF">A9Y76_25970</name>
</gene>
<evidence type="ECO:0000256" key="2">
    <source>
        <dbReference type="ARBA" id="ARBA00034247"/>
    </source>
</evidence>
<dbReference type="RefSeq" id="WP_064809126.1">
    <property type="nucleotide sequence ID" value="NZ_CP016023.1"/>
</dbReference>
<dbReference type="SUPFAM" id="SSF55073">
    <property type="entry name" value="Nucleotide cyclase"/>
    <property type="match status" value="1"/>
</dbReference>
<dbReference type="PANTHER" id="PTHR45138">
    <property type="entry name" value="REGULATORY COMPONENTS OF SENSORY TRANSDUCTION SYSTEM"/>
    <property type="match status" value="1"/>
</dbReference>
<dbReference type="InterPro" id="IPR000160">
    <property type="entry name" value="GGDEF_dom"/>
</dbReference>
<dbReference type="Gene3D" id="3.30.70.270">
    <property type="match status" value="1"/>
</dbReference>
<dbReference type="Proteomes" id="UP000078572">
    <property type="component" value="Chromosome 2"/>
</dbReference>
<dbReference type="GO" id="GO:0052621">
    <property type="term" value="F:diguanylate cyclase activity"/>
    <property type="evidence" value="ECO:0007669"/>
    <property type="project" value="UniProtKB-EC"/>
</dbReference>
<dbReference type="PANTHER" id="PTHR45138:SF9">
    <property type="entry name" value="DIGUANYLATE CYCLASE DGCM-RELATED"/>
    <property type="match status" value="1"/>
</dbReference>
<dbReference type="PROSITE" id="PS50887">
    <property type="entry name" value="GGDEF"/>
    <property type="match status" value="1"/>
</dbReference>
<dbReference type="Gene3D" id="3.30.450.20">
    <property type="entry name" value="PAS domain"/>
    <property type="match status" value="1"/>
</dbReference>
<keyword evidence="4" id="KW-1185">Reference proteome</keyword>